<keyword evidence="2" id="KW-1185">Reference proteome</keyword>
<dbReference type="RefSeq" id="WP_386072584.1">
    <property type="nucleotide sequence ID" value="NZ_JBHTJT010000006.1"/>
</dbReference>
<dbReference type="InterPro" id="IPR039437">
    <property type="entry name" value="FrzH/put_lumazine-bd"/>
</dbReference>
<proteinExistence type="predicted"/>
<protein>
    <submittedName>
        <fullName evidence="1">Nuclear transport factor 2 family protein</fullName>
    </submittedName>
</protein>
<evidence type="ECO:0000313" key="1">
    <source>
        <dbReference type="EMBL" id="MFD0978605.1"/>
    </source>
</evidence>
<dbReference type="Gene3D" id="3.10.450.50">
    <property type="match status" value="1"/>
</dbReference>
<dbReference type="EMBL" id="JBHTJT010000006">
    <property type="protein sequence ID" value="MFD0978605.1"/>
    <property type="molecule type" value="Genomic_DNA"/>
</dbReference>
<sequence>MDVLEEIGQVVGLYVAGMARGDAEALGRAFHPRASSIGHFEGDLEWASVDEFVAACVAEAIPADAPLPPHEIESISVAGDTAIVRVVNVWANLDFRDTLTLLRHDGRWQIVAKAFLHLP</sequence>
<organism evidence="1 2">
    <name type="scientific">Tropicimonas aquimaris</name>
    <dbReference type="NCBI Taxonomy" id="914152"/>
    <lineage>
        <taxon>Bacteria</taxon>
        <taxon>Pseudomonadati</taxon>
        <taxon>Pseudomonadota</taxon>
        <taxon>Alphaproteobacteria</taxon>
        <taxon>Rhodobacterales</taxon>
        <taxon>Roseobacteraceae</taxon>
        <taxon>Tropicimonas</taxon>
    </lineage>
</organism>
<gene>
    <name evidence="1" type="ORF">ACFQ2S_02975</name>
</gene>
<name>A0ABW3ILY8_9RHOB</name>
<dbReference type="Proteomes" id="UP001597108">
    <property type="component" value="Unassembled WGS sequence"/>
</dbReference>
<dbReference type="Pfam" id="PF12893">
    <property type="entry name" value="Lumazine_bd_2"/>
    <property type="match status" value="1"/>
</dbReference>
<comment type="caution">
    <text evidence="1">The sequence shown here is derived from an EMBL/GenBank/DDBJ whole genome shotgun (WGS) entry which is preliminary data.</text>
</comment>
<accession>A0ABW3ILY8</accession>
<reference evidence="2" key="1">
    <citation type="journal article" date="2019" name="Int. J. Syst. Evol. Microbiol.">
        <title>The Global Catalogue of Microorganisms (GCM) 10K type strain sequencing project: providing services to taxonomists for standard genome sequencing and annotation.</title>
        <authorList>
            <consortium name="The Broad Institute Genomics Platform"/>
            <consortium name="The Broad Institute Genome Sequencing Center for Infectious Disease"/>
            <person name="Wu L."/>
            <person name="Ma J."/>
        </authorList>
    </citation>
    <scope>NUCLEOTIDE SEQUENCE [LARGE SCALE GENOMIC DNA]</scope>
    <source>
        <strain evidence="2">CCUG 60524</strain>
    </source>
</reference>
<evidence type="ECO:0000313" key="2">
    <source>
        <dbReference type="Proteomes" id="UP001597108"/>
    </source>
</evidence>
<dbReference type="InterPro" id="IPR032710">
    <property type="entry name" value="NTF2-like_dom_sf"/>
</dbReference>
<dbReference type="SUPFAM" id="SSF54427">
    <property type="entry name" value="NTF2-like"/>
    <property type="match status" value="1"/>
</dbReference>